<reference evidence="3" key="2">
    <citation type="submission" date="2023-06" db="EMBL/GenBank/DDBJ databases">
        <authorList>
            <consortium name="Lawrence Berkeley National Laboratory"/>
            <person name="Haridas S."/>
            <person name="Hensen N."/>
            <person name="Bonometti L."/>
            <person name="Westerberg I."/>
            <person name="Brannstrom I.O."/>
            <person name="Guillou S."/>
            <person name="Cros-Aarteil S."/>
            <person name="Calhoun S."/>
            <person name="Kuo A."/>
            <person name="Mondo S."/>
            <person name="Pangilinan J."/>
            <person name="Riley R."/>
            <person name="Labutti K."/>
            <person name="Andreopoulos B."/>
            <person name="Lipzen A."/>
            <person name="Chen C."/>
            <person name="Yanf M."/>
            <person name="Daum C."/>
            <person name="Ng V."/>
            <person name="Clum A."/>
            <person name="Steindorff A."/>
            <person name="Ohm R."/>
            <person name="Martin F."/>
            <person name="Silar P."/>
            <person name="Natvig D."/>
            <person name="Lalanne C."/>
            <person name="Gautier V."/>
            <person name="Ament-Velasquez S.L."/>
            <person name="Kruys A."/>
            <person name="Hutchinson M.I."/>
            <person name="Powell A.J."/>
            <person name="Barry K."/>
            <person name="Miller A.N."/>
            <person name="Grigoriev I.V."/>
            <person name="Debuchy R."/>
            <person name="Gladieux P."/>
            <person name="Thoren M.H."/>
            <person name="Johannesson H."/>
        </authorList>
    </citation>
    <scope>NUCLEOTIDE SEQUENCE</scope>
    <source>
        <strain evidence="3">CBS 118394</strain>
    </source>
</reference>
<feature type="chain" id="PRO_5042279406" description="AA1-like domain-containing protein" evidence="2">
    <location>
        <begin position="16"/>
        <end position="179"/>
    </location>
</feature>
<keyword evidence="4" id="KW-1185">Reference proteome</keyword>
<dbReference type="AlphaFoldDB" id="A0AAE0IQK2"/>
<sequence length="179" mass="19030">MLQLVFVLAAALAAAMPLTTSLKYKIPTAMLKVMLEDDSCISPSGFEIEGFGLFAPGPNNTASPRIDFTFVDVATNINTPCHYNTSSVNVGPAGLTPRWACDNNIVSFIWEDDTVTVIEKACPQDNQPGTVGFEASGSVTPDLTCYKTDTNSTDGDGITCSSNQQEIDAPFTSLQPTPP</sequence>
<evidence type="ECO:0000313" key="3">
    <source>
        <dbReference type="EMBL" id="KAK3329394.1"/>
    </source>
</evidence>
<dbReference type="EMBL" id="JAUEDM010000001">
    <property type="protein sequence ID" value="KAK3329394.1"/>
    <property type="molecule type" value="Genomic_DNA"/>
</dbReference>
<dbReference type="Proteomes" id="UP001283341">
    <property type="component" value="Unassembled WGS sequence"/>
</dbReference>
<evidence type="ECO:0000256" key="1">
    <source>
        <dbReference type="SAM" id="MobiDB-lite"/>
    </source>
</evidence>
<protein>
    <recommendedName>
        <fullName evidence="5">AA1-like domain-containing protein</fullName>
    </recommendedName>
</protein>
<evidence type="ECO:0000256" key="2">
    <source>
        <dbReference type="SAM" id="SignalP"/>
    </source>
</evidence>
<comment type="caution">
    <text evidence="3">The sequence shown here is derived from an EMBL/GenBank/DDBJ whole genome shotgun (WGS) entry which is preliminary data.</text>
</comment>
<accession>A0AAE0IQK2</accession>
<evidence type="ECO:0000313" key="4">
    <source>
        <dbReference type="Proteomes" id="UP001283341"/>
    </source>
</evidence>
<reference evidence="3" key="1">
    <citation type="journal article" date="2023" name="Mol. Phylogenet. Evol.">
        <title>Genome-scale phylogeny and comparative genomics of the fungal order Sordariales.</title>
        <authorList>
            <person name="Hensen N."/>
            <person name="Bonometti L."/>
            <person name="Westerberg I."/>
            <person name="Brannstrom I.O."/>
            <person name="Guillou S."/>
            <person name="Cros-Aarteil S."/>
            <person name="Calhoun S."/>
            <person name="Haridas S."/>
            <person name="Kuo A."/>
            <person name="Mondo S."/>
            <person name="Pangilinan J."/>
            <person name="Riley R."/>
            <person name="LaButti K."/>
            <person name="Andreopoulos B."/>
            <person name="Lipzen A."/>
            <person name="Chen C."/>
            <person name="Yan M."/>
            <person name="Daum C."/>
            <person name="Ng V."/>
            <person name="Clum A."/>
            <person name="Steindorff A."/>
            <person name="Ohm R.A."/>
            <person name="Martin F."/>
            <person name="Silar P."/>
            <person name="Natvig D.O."/>
            <person name="Lalanne C."/>
            <person name="Gautier V."/>
            <person name="Ament-Velasquez S.L."/>
            <person name="Kruys A."/>
            <person name="Hutchinson M.I."/>
            <person name="Powell A.J."/>
            <person name="Barry K."/>
            <person name="Miller A.N."/>
            <person name="Grigoriev I.V."/>
            <person name="Debuchy R."/>
            <person name="Gladieux P."/>
            <person name="Hiltunen Thoren M."/>
            <person name="Johannesson H."/>
        </authorList>
    </citation>
    <scope>NUCLEOTIDE SEQUENCE</scope>
    <source>
        <strain evidence="3">CBS 118394</strain>
    </source>
</reference>
<feature type="region of interest" description="Disordered" evidence="1">
    <location>
        <begin position="154"/>
        <end position="179"/>
    </location>
</feature>
<gene>
    <name evidence="3" type="ORF">B0H66DRAFT_596978</name>
</gene>
<feature type="signal peptide" evidence="2">
    <location>
        <begin position="1"/>
        <end position="15"/>
    </location>
</feature>
<evidence type="ECO:0008006" key="5">
    <source>
        <dbReference type="Google" id="ProtNLM"/>
    </source>
</evidence>
<keyword evidence="2" id="KW-0732">Signal</keyword>
<proteinExistence type="predicted"/>
<organism evidence="3 4">
    <name type="scientific">Apodospora peruviana</name>
    <dbReference type="NCBI Taxonomy" id="516989"/>
    <lineage>
        <taxon>Eukaryota</taxon>
        <taxon>Fungi</taxon>
        <taxon>Dikarya</taxon>
        <taxon>Ascomycota</taxon>
        <taxon>Pezizomycotina</taxon>
        <taxon>Sordariomycetes</taxon>
        <taxon>Sordariomycetidae</taxon>
        <taxon>Sordariales</taxon>
        <taxon>Lasiosphaeriaceae</taxon>
        <taxon>Apodospora</taxon>
    </lineage>
</organism>
<name>A0AAE0IQK2_9PEZI</name>